<name>A0A553JDU6_SHEHA</name>
<accession>A0A553JDU6</accession>
<gene>
    <name evidence="1" type="ORF">FN961_25065</name>
</gene>
<protein>
    <submittedName>
        <fullName evidence="1">Uncharacterized protein</fullName>
    </submittedName>
</protein>
<dbReference type="AlphaFoldDB" id="A0A553JDU6"/>
<evidence type="ECO:0000313" key="1">
    <source>
        <dbReference type="EMBL" id="TRY10629.1"/>
    </source>
</evidence>
<sequence>MLDLVTPLVTQLTPQEALWLEVDGLLKLSELDDKTPKRLPKLYVIEMSERAKPDVRGSGPYLQTVQLELGVVVVMASINGQQPSLTPIRKQVRERLFGWRPHEKAEPLALAGGSLLKIGSHYVAWLDRFITEYTEDAH</sequence>
<dbReference type="RefSeq" id="WP_144042876.1">
    <property type="nucleotide sequence ID" value="NZ_BMPL01000011.1"/>
</dbReference>
<comment type="caution">
    <text evidence="1">The sequence shown here is derived from an EMBL/GenBank/DDBJ whole genome shotgun (WGS) entry which is preliminary data.</text>
</comment>
<dbReference type="OrthoDB" id="6263137at2"/>
<keyword evidence="2" id="KW-1185">Reference proteome</keyword>
<reference evidence="2" key="1">
    <citation type="submission" date="2019-07" db="EMBL/GenBank/DDBJ databases">
        <title>Shewanella sp. YLB-08 draft genomic sequence.</title>
        <authorList>
            <person name="Yu L."/>
        </authorList>
    </citation>
    <scope>NUCLEOTIDE SEQUENCE [LARGE SCALE GENOMIC DNA]</scope>
    <source>
        <strain evidence="2">JCM 20706</strain>
    </source>
</reference>
<dbReference type="Pfam" id="PF23840">
    <property type="entry name" value="Phage_tail_terminator"/>
    <property type="match status" value="1"/>
</dbReference>
<dbReference type="Proteomes" id="UP000318126">
    <property type="component" value="Unassembled WGS sequence"/>
</dbReference>
<proteinExistence type="predicted"/>
<dbReference type="EMBL" id="VKGK01000057">
    <property type="protein sequence ID" value="TRY10629.1"/>
    <property type="molecule type" value="Genomic_DNA"/>
</dbReference>
<organism evidence="1 2">
    <name type="scientific">Shewanella hanedai</name>
    <name type="common">Alteromonas hanedai</name>
    <dbReference type="NCBI Taxonomy" id="25"/>
    <lineage>
        <taxon>Bacteria</taxon>
        <taxon>Pseudomonadati</taxon>
        <taxon>Pseudomonadota</taxon>
        <taxon>Gammaproteobacteria</taxon>
        <taxon>Alteromonadales</taxon>
        <taxon>Shewanellaceae</taxon>
        <taxon>Shewanella</taxon>
    </lineage>
</organism>
<dbReference type="InterPro" id="IPR056912">
    <property type="entry name" value="Phage_JBD30_tail_term-like"/>
</dbReference>
<evidence type="ECO:0000313" key="2">
    <source>
        <dbReference type="Proteomes" id="UP000318126"/>
    </source>
</evidence>